<evidence type="ECO:0000256" key="1">
    <source>
        <dbReference type="SAM" id="SignalP"/>
    </source>
</evidence>
<feature type="signal peptide" evidence="1">
    <location>
        <begin position="1"/>
        <end position="25"/>
    </location>
</feature>
<gene>
    <name evidence="2" type="ORF">K1Y72_06470</name>
</gene>
<evidence type="ECO:0000313" key="2">
    <source>
        <dbReference type="EMBL" id="MBW8482003.1"/>
    </source>
</evidence>
<sequence length="230" mass="23331">MKRHLAALGLLAAAVSAVTAAPAQAAPAAAPAGALFADCPALPAGADAGTWTCYALTSSDTLLRFNKMSAHTTAPVKLTVAQGKVGGQAVAKVGALRADPIPFVTGIAGTPAEIPHPLGWKVEISPTGTVAPGALVPHELGLTARILGTGLGASCTIGPAKIKTDLQWVLPWVDADGLAWKLKAYDSVYALPAAKNCNGQDLAVDTLIGVPANATSNHFQADWTLHSSTY</sequence>
<dbReference type="Proteomes" id="UP000774570">
    <property type="component" value="Unassembled WGS sequence"/>
</dbReference>
<accession>A0ABS7FR49</accession>
<proteinExistence type="predicted"/>
<dbReference type="RefSeq" id="WP_220164180.1">
    <property type="nucleotide sequence ID" value="NZ_JAIBOA010000003.1"/>
</dbReference>
<evidence type="ECO:0000313" key="3">
    <source>
        <dbReference type="Proteomes" id="UP000774570"/>
    </source>
</evidence>
<keyword evidence="3" id="KW-1185">Reference proteome</keyword>
<organism evidence="2 3">
    <name type="scientific">Actinomadura parmotrematis</name>
    <dbReference type="NCBI Taxonomy" id="2864039"/>
    <lineage>
        <taxon>Bacteria</taxon>
        <taxon>Bacillati</taxon>
        <taxon>Actinomycetota</taxon>
        <taxon>Actinomycetes</taxon>
        <taxon>Streptosporangiales</taxon>
        <taxon>Thermomonosporaceae</taxon>
        <taxon>Actinomadura</taxon>
    </lineage>
</organism>
<comment type="caution">
    <text evidence="2">The sequence shown here is derived from an EMBL/GenBank/DDBJ whole genome shotgun (WGS) entry which is preliminary data.</text>
</comment>
<evidence type="ECO:0008006" key="4">
    <source>
        <dbReference type="Google" id="ProtNLM"/>
    </source>
</evidence>
<protein>
    <recommendedName>
        <fullName evidence="4">Secreted protein</fullName>
    </recommendedName>
</protein>
<name>A0ABS7FR49_9ACTN</name>
<dbReference type="EMBL" id="JAIBOA010000003">
    <property type="protein sequence ID" value="MBW8482003.1"/>
    <property type="molecule type" value="Genomic_DNA"/>
</dbReference>
<keyword evidence="1" id="KW-0732">Signal</keyword>
<feature type="chain" id="PRO_5046898643" description="Secreted protein" evidence="1">
    <location>
        <begin position="26"/>
        <end position="230"/>
    </location>
</feature>
<reference evidence="2 3" key="1">
    <citation type="submission" date="2021-07" db="EMBL/GenBank/DDBJ databases">
        <title>Actinomadura sp. PM05-2 isolated from lichen.</title>
        <authorList>
            <person name="Somphong A."/>
            <person name="Phongsopitanun W."/>
            <person name="Tanasupawat S."/>
            <person name="Peongsungnone V."/>
        </authorList>
    </citation>
    <scope>NUCLEOTIDE SEQUENCE [LARGE SCALE GENOMIC DNA]</scope>
    <source>
        <strain evidence="2 3">PM05-2</strain>
    </source>
</reference>